<evidence type="ECO:0000313" key="3">
    <source>
        <dbReference type="Proteomes" id="UP000322079"/>
    </source>
</evidence>
<keyword evidence="3" id="KW-1185">Reference proteome</keyword>
<evidence type="ECO:0000256" key="1">
    <source>
        <dbReference type="SAM" id="MobiDB-lite"/>
    </source>
</evidence>
<dbReference type="EMBL" id="CP043473">
    <property type="protein sequence ID" value="QEL55490.1"/>
    <property type="molecule type" value="Genomic_DNA"/>
</dbReference>
<dbReference type="KEGG" id="chrm:FYK34_07890"/>
<protein>
    <submittedName>
        <fullName evidence="2">Uncharacterized protein</fullName>
    </submittedName>
</protein>
<dbReference type="RefSeq" id="WP_149295853.1">
    <property type="nucleotide sequence ID" value="NZ_CP043473.1"/>
</dbReference>
<accession>A0A5C1DFF0</accession>
<gene>
    <name evidence="2" type="ORF">FYK34_07890</name>
</gene>
<organism evidence="2 3">
    <name type="scientific">Chromobacterium paludis</name>
    <dbReference type="NCBI Taxonomy" id="2605945"/>
    <lineage>
        <taxon>Bacteria</taxon>
        <taxon>Pseudomonadati</taxon>
        <taxon>Pseudomonadota</taxon>
        <taxon>Betaproteobacteria</taxon>
        <taxon>Neisseriales</taxon>
        <taxon>Chromobacteriaceae</taxon>
        <taxon>Chromobacterium</taxon>
    </lineage>
</organism>
<proteinExistence type="predicted"/>
<name>A0A5C1DFF0_9NEIS</name>
<dbReference type="AlphaFoldDB" id="A0A5C1DFF0"/>
<dbReference type="Proteomes" id="UP000322079">
    <property type="component" value="Chromosome"/>
</dbReference>
<evidence type="ECO:0000313" key="2">
    <source>
        <dbReference type="EMBL" id="QEL55490.1"/>
    </source>
</evidence>
<sequence length="70" mass="7347">MSNRAQQSSMKKEARTTAEDELGNSVTDLLVGAAGKVAEAAGAVDAESAQVTIDSIDQSLARRKDLQGKR</sequence>
<reference evidence="2 3" key="1">
    <citation type="submission" date="2019-08" db="EMBL/GenBank/DDBJ databases">
        <title>Chromobacterium paludis, a novel bacterium isolated from a Maryland marsh pond.</title>
        <authorList>
            <person name="Blackburn M.B."/>
            <person name="Gundersen-Rindal D.E."/>
        </authorList>
    </citation>
    <scope>NUCLEOTIDE SEQUENCE [LARGE SCALE GENOMIC DNA]</scope>
    <source>
        <strain evidence="3">IIBBL 257-1</strain>
    </source>
</reference>
<feature type="region of interest" description="Disordered" evidence="1">
    <location>
        <begin position="1"/>
        <end position="23"/>
    </location>
</feature>